<dbReference type="InterPro" id="IPR015197">
    <property type="entry name" value="PngaseF_C"/>
</dbReference>
<reference evidence="5 6" key="1">
    <citation type="submission" date="2016-04" db="EMBL/GenBank/DDBJ databases">
        <title>Complete Genome Sequence of Chryseobacterium sp. IHBB 10212.</title>
        <authorList>
            <person name="Pal M."/>
            <person name="Swarnkar M.K."/>
            <person name="Kaushal K."/>
            <person name="Chhibber S."/>
            <person name="Singh A.K."/>
            <person name="Gulati A."/>
        </authorList>
    </citation>
    <scope>NUCLEOTIDE SEQUENCE [LARGE SCALE GENOMIC DNA]</scope>
    <source>
        <strain evidence="5 6">IHBB 10212</strain>
    </source>
</reference>
<keyword evidence="1 3" id="KW-0732">Signal</keyword>
<protein>
    <recommendedName>
        <fullName evidence="4">Peptide-N-glycosidase F N-terminal domain-containing protein</fullName>
    </recommendedName>
</protein>
<dbReference type="NCBIfam" id="TIGR04183">
    <property type="entry name" value="Por_Secre_tail"/>
    <property type="match status" value="1"/>
</dbReference>
<proteinExistence type="predicted"/>
<feature type="domain" description="Peptide-N-glycosidase F N-terminal" evidence="4">
    <location>
        <begin position="31"/>
        <end position="181"/>
    </location>
</feature>
<dbReference type="InterPro" id="IPR026444">
    <property type="entry name" value="Secre_tail"/>
</dbReference>
<dbReference type="OrthoDB" id="626993at2"/>
<evidence type="ECO:0000256" key="3">
    <source>
        <dbReference type="SAM" id="SignalP"/>
    </source>
</evidence>
<accession>A0A172XVD4</accession>
<keyword evidence="6" id="KW-1185">Reference proteome</keyword>
<dbReference type="Proteomes" id="UP000077824">
    <property type="component" value="Chromosome"/>
</dbReference>
<dbReference type="SMART" id="SM01290">
    <property type="entry name" value="N-glycanase_N"/>
    <property type="match status" value="1"/>
</dbReference>
<dbReference type="GO" id="GO:0016715">
    <property type="term" value="F:oxidoreductase activity, acting on paired donors, with incorporation or reduction of molecular oxygen, reduced ascorbate as one donor, and incorporation of one atom of oxygen"/>
    <property type="evidence" value="ECO:0007669"/>
    <property type="project" value="InterPro"/>
</dbReference>
<dbReference type="Pfam" id="PF09112">
    <property type="entry name" value="N-glycanase_N"/>
    <property type="match status" value="1"/>
</dbReference>
<evidence type="ECO:0000259" key="4">
    <source>
        <dbReference type="SMART" id="SM01290"/>
    </source>
</evidence>
<gene>
    <name evidence="5" type="ORF">A0O34_09935</name>
</gene>
<keyword evidence="2" id="KW-1015">Disulfide bond</keyword>
<dbReference type="Pfam" id="PF18962">
    <property type="entry name" value="Por_Secre_tail"/>
    <property type="match status" value="1"/>
</dbReference>
<dbReference type="InterPro" id="IPR015196">
    <property type="entry name" value="PngaseF_N"/>
</dbReference>
<evidence type="ECO:0000313" key="5">
    <source>
        <dbReference type="EMBL" id="ANF50822.1"/>
    </source>
</evidence>
<name>A0A172XVD4_9FLAO</name>
<dbReference type="InterPro" id="IPR014784">
    <property type="entry name" value="Cu2_ascorb_mOase-like_C"/>
</dbReference>
<dbReference type="Pfam" id="PF09113">
    <property type="entry name" value="N-glycanase_C"/>
    <property type="match status" value="1"/>
</dbReference>
<evidence type="ECO:0000313" key="6">
    <source>
        <dbReference type="Proteomes" id="UP000077824"/>
    </source>
</evidence>
<dbReference type="Gene3D" id="2.60.120.230">
    <property type="match status" value="2"/>
</dbReference>
<dbReference type="InterPro" id="IPR008977">
    <property type="entry name" value="PHM/PNGase_F_dom_sf"/>
</dbReference>
<dbReference type="STRING" id="1685010.A0O34_09935"/>
<dbReference type="AlphaFoldDB" id="A0A172XVD4"/>
<evidence type="ECO:0000256" key="2">
    <source>
        <dbReference type="ARBA" id="ARBA00023157"/>
    </source>
</evidence>
<evidence type="ECO:0000256" key="1">
    <source>
        <dbReference type="ARBA" id="ARBA00022729"/>
    </source>
</evidence>
<feature type="signal peptide" evidence="3">
    <location>
        <begin position="1"/>
        <end position="19"/>
    </location>
</feature>
<organism evidence="5 6">
    <name type="scientific">Chryseobacterium glaciei</name>
    <dbReference type="NCBI Taxonomy" id="1685010"/>
    <lineage>
        <taxon>Bacteria</taxon>
        <taxon>Pseudomonadati</taxon>
        <taxon>Bacteroidota</taxon>
        <taxon>Flavobacteriia</taxon>
        <taxon>Flavobacteriales</taxon>
        <taxon>Weeksellaceae</taxon>
        <taxon>Chryseobacterium group</taxon>
        <taxon>Chryseobacterium</taxon>
    </lineage>
</organism>
<dbReference type="RefSeq" id="WP_066754222.1">
    <property type="nucleotide sequence ID" value="NZ_CP015199.1"/>
</dbReference>
<feature type="chain" id="PRO_5008003887" description="Peptide-N-glycosidase F N-terminal domain-containing protein" evidence="3">
    <location>
        <begin position="20"/>
        <end position="450"/>
    </location>
</feature>
<dbReference type="EMBL" id="CP015199">
    <property type="protein sequence ID" value="ANF50822.1"/>
    <property type="molecule type" value="Genomic_DNA"/>
</dbReference>
<dbReference type="KEGG" id="chh:A0O34_09935"/>
<dbReference type="SUPFAM" id="SSF49742">
    <property type="entry name" value="PHM/PNGase F"/>
    <property type="match status" value="1"/>
</dbReference>
<sequence length="450" mass="49917">MKLKLLYLVLISLCNILHAEKYFTPDPPPTVISVYEDAVFYDMYAATVNQPLPADAIRQNNSSYTKMLTESQLDSFGNKLTMNITIGALCDNYDRLANVYLALVTKGSADYDTNSVTKLELGRFITPFMNKNVSPTSVPYAFQMDNVAAILKDPVLRSQYDFWIEFVVLGVPYAAQTQVSGCAGRIDTFKGSLSFTTTTDSSIPATNNFLLPITAAKSLNNYSATDVPGQTIRMLSFVLNAPVNNANFYLITSNHGANSGGEEYIRRQHFISLNDQPIYNYTPGGKSCEPYRQYNTQGNGIYGSSAQSTSWWTSWNNWCPGDAVPIRKIPLGNVQAGSYTFQISVPSAQFVGQQGDFPLSVYFQGEKQNVLSTSDVKITDVKIYPNPVVDVVKISSTKKIKATEVYSSDGRLLRVFKGNEADISEYQSGMYILNIIFDDGMSLKHKIIKK</sequence>